<dbReference type="SMART" id="SM00387">
    <property type="entry name" value="HATPase_c"/>
    <property type="match status" value="1"/>
</dbReference>
<dbReference type="GO" id="GO:0005524">
    <property type="term" value="F:ATP binding"/>
    <property type="evidence" value="ECO:0007669"/>
    <property type="project" value="UniProtKB-KW"/>
</dbReference>
<evidence type="ECO:0000256" key="4">
    <source>
        <dbReference type="ARBA" id="ARBA00012438"/>
    </source>
</evidence>
<evidence type="ECO:0000256" key="2">
    <source>
        <dbReference type="ARBA" id="ARBA00004533"/>
    </source>
</evidence>
<evidence type="ECO:0000256" key="10">
    <source>
        <dbReference type="ARBA" id="ARBA00022777"/>
    </source>
</evidence>
<keyword evidence="8" id="KW-0812">Transmembrane</keyword>
<comment type="subcellular location">
    <subcellularLocation>
        <location evidence="2">Cell inner membrane</location>
    </subcellularLocation>
    <subcellularLocation>
        <location evidence="3">Cell membrane</location>
        <topology evidence="3">Multi-pass membrane protein</topology>
    </subcellularLocation>
</comment>
<dbReference type="GO" id="GO:0007234">
    <property type="term" value="P:osmosensory signaling via phosphorelay pathway"/>
    <property type="evidence" value="ECO:0007669"/>
    <property type="project" value="TreeGrafter"/>
</dbReference>
<evidence type="ECO:0000256" key="1">
    <source>
        <dbReference type="ARBA" id="ARBA00000085"/>
    </source>
</evidence>
<keyword evidence="12" id="KW-1133">Transmembrane helix</keyword>
<dbReference type="GO" id="GO:0030295">
    <property type="term" value="F:protein kinase activator activity"/>
    <property type="evidence" value="ECO:0007669"/>
    <property type="project" value="TreeGrafter"/>
</dbReference>
<dbReference type="PANTHER" id="PTHR42878">
    <property type="entry name" value="TWO-COMPONENT HISTIDINE KINASE"/>
    <property type="match status" value="1"/>
</dbReference>
<dbReference type="PATRIC" id="fig|171383.3.peg.2756"/>
<dbReference type="OrthoDB" id="9792686at2"/>
<keyword evidence="9" id="KW-0547">Nucleotide-binding</keyword>
<evidence type="ECO:0000313" key="16">
    <source>
        <dbReference type="EMBL" id="KOO07166.1"/>
    </source>
</evidence>
<name>A0A0M0HYJ9_9VIBR</name>
<dbReference type="Gene3D" id="3.30.565.10">
    <property type="entry name" value="Histidine kinase-like ATPase, C-terminal domain"/>
    <property type="match status" value="1"/>
</dbReference>
<gene>
    <name evidence="16" type="ORF">AKJ31_13500</name>
</gene>
<keyword evidence="17" id="KW-1185">Reference proteome</keyword>
<dbReference type="GO" id="GO:0000156">
    <property type="term" value="F:phosphorelay response regulator activity"/>
    <property type="evidence" value="ECO:0007669"/>
    <property type="project" value="TreeGrafter"/>
</dbReference>
<evidence type="ECO:0000256" key="14">
    <source>
        <dbReference type="ARBA" id="ARBA00023136"/>
    </source>
</evidence>
<dbReference type="InterPro" id="IPR050351">
    <property type="entry name" value="BphY/WalK/GraS-like"/>
</dbReference>
<proteinExistence type="predicted"/>
<keyword evidence="13" id="KW-0902">Two-component regulatory system</keyword>
<keyword evidence="14" id="KW-0472">Membrane</keyword>
<dbReference type="AlphaFoldDB" id="A0A0M0HYJ9"/>
<keyword evidence="7" id="KW-0808">Transferase</keyword>
<dbReference type="Gene3D" id="3.30.450.20">
    <property type="entry name" value="PAS domain"/>
    <property type="match status" value="2"/>
</dbReference>
<keyword evidence="10 16" id="KW-0418">Kinase</keyword>
<dbReference type="PANTHER" id="PTHR42878:SF14">
    <property type="entry name" value="OSMOLARITY TWO-COMPONENT SYSTEM PROTEIN SSK1"/>
    <property type="match status" value="1"/>
</dbReference>
<dbReference type="InterPro" id="IPR033463">
    <property type="entry name" value="sCache_3"/>
</dbReference>
<dbReference type="SUPFAM" id="SSF55890">
    <property type="entry name" value="Sporulation response regulatory protein Spo0B"/>
    <property type="match status" value="1"/>
</dbReference>
<dbReference type="SUPFAM" id="SSF103190">
    <property type="entry name" value="Sensory domain-like"/>
    <property type="match status" value="1"/>
</dbReference>
<evidence type="ECO:0000256" key="6">
    <source>
        <dbReference type="ARBA" id="ARBA00022553"/>
    </source>
</evidence>
<dbReference type="InterPro" id="IPR029151">
    <property type="entry name" value="Sensor-like_sf"/>
</dbReference>
<evidence type="ECO:0000256" key="9">
    <source>
        <dbReference type="ARBA" id="ARBA00022741"/>
    </source>
</evidence>
<dbReference type="SUPFAM" id="SSF55874">
    <property type="entry name" value="ATPase domain of HSP90 chaperone/DNA topoisomerase II/histidine kinase"/>
    <property type="match status" value="1"/>
</dbReference>
<evidence type="ECO:0000259" key="15">
    <source>
        <dbReference type="PROSITE" id="PS50109"/>
    </source>
</evidence>
<evidence type="ECO:0000256" key="12">
    <source>
        <dbReference type="ARBA" id="ARBA00022989"/>
    </source>
</evidence>
<evidence type="ECO:0000256" key="7">
    <source>
        <dbReference type="ARBA" id="ARBA00022679"/>
    </source>
</evidence>
<dbReference type="EMBL" id="LHPI01000012">
    <property type="protein sequence ID" value="KOO07166.1"/>
    <property type="molecule type" value="Genomic_DNA"/>
</dbReference>
<evidence type="ECO:0000256" key="13">
    <source>
        <dbReference type="ARBA" id="ARBA00023012"/>
    </source>
</evidence>
<evidence type="ECO:0000313" key="17">
    <source>
        <dbReference type="Proteomes" id="UP000037530"/>
    </source>
</evidence>
<dbReference type="InterPro" id="IPR036890">
    <property type="entry name" value="HATPase_C_sf"/>
</dbReference>
<organism evidence="16 17">
    <name type="scientific">Vibrio hepatarius</name>
    <dbReference type="NCBI Taxonomy" id="171383"/>
    <lineage>
        <taxon>Bacteria</taxon>
        <taxon>Pseudomonadati</taxon>
        <taxon>Pseudomonadota</taxon>
        <taxon>Gammaproteobacteria</taxon>
        <taxon>Vibrionales</taxon>
        <taxon>Vibrionaceae</taxon>
        <taxon>Vibrio</taxon>
        <taxon>Vibrio oreintalis group</taxon>
    </lineage>
</organism>
<keyword evidence="11" id="KW-0067">ATP-binding</keyword>
<feature type="domain" description="Histidine kinase" evidence="15">
    <location>
        <begin position="335"/>
        <end position="527"/>
    </location>
</feature>
<dbReference type="InterPro" id="IPR016120">
    <property type="entry name" value="Sig_transdc_His_kin_SpoOB"/>
</dbReference>
<dbReference type="GO" id="GO:0005886">
    <property type="term" value="C:plasma membrane"/>
    <property type="evidence" value="ECO:0007669"/>
    <property type="project" value="UniProtKB-SubCell"/>
</dbReference>
<keyword evidence="5" id="KW-1003">Cell membrane</keyword>
<keyword evidence="6" id="KW-0597">Phosphoprotein</keyword>
<comment type="caution">
    <text evidence="16">The sequence shown here is derived from an EMBL/GenBank/DDBJ whole genome shotgun (WGS) entry which is preliminary data.</text>
</comment>
<evidence type="ECO:0000256" key="8">
    <source>
        <dbReference type="ARBA" id="ARBA00022692"/>
    </source>
</evidence>
<sequence>MAPRIFPHSFTMHLTLLLCGALMLSSIGWWIVSTQRLNQVLSEQVALRAQVQSQQLAKLSSLLDAVERKSSDDVSRIVRVLQQETDADFITVSDNNGIRLAHPVEGRIGLPVVGGDIERALTTGEAYLSHGIGSLGPSVRYISPLFGSSGEIIGMIKVGYLKQSIAVVNHETLSPLLIFAALSMAISGLVAWRFSEYVRDKMQHLEPWQLNQALKTNQGVLQAAHEGLMAVNSDQQLYLINDSAKWLLGVKQALELPEPLVNYIHDEGAFSLHGEDYIDRLVRVNGRSLVVTRVTLRNQDSQQAGAVFSLRTQQELQLLSNKISQVSQYLESVRVTRHEYQNKLSSLAGLLQLGHVEQALSLVLSQAKTNQANMDSVKQLQSLPLISGLILANVGKAAERGIDVDLAELHGWSALPSKMDEELLSSLFGNLISNSIEALEKTQHGLIRIAMYDTTTERVLSVANNGPAINVSLEVLCQLGYTTKADFHDHGIGMHLVQSIVESVGGHIELDSDQEETSFTVYFTKEGDV</sequence>
<dbReference type="Proteomes" id="UP000037530">
    <property type="component" value="Unassembled WGS sequence"/>
</dbReference>
<dbReference type="PROSITE" id="PS50109">
    <property type="entry name" value="HIS_KIN"/>
    <property type="match status" value="1"/>
</dbReference>
<dbReference type="InterPro" id="IPR003594">
    <property type="entry name" value="HATPase_dom"/>
</dbReference>
<protein>
    <recommendedName>
        <fullName evidence="4">histidine kinase</fullName>
        <ecNumber evidence="4">2.7.13.3</ecNumber>
    </recommendedName>
</protein>
<dbReference type="Pfam" id="PF02518">
    <property type="entry name" value="HATPase_c"/>
    <property type="match status" value="1"/>
</dbReference>
<evidence type="ECO:0000256" key="3">
    <source>
        <dbReference type="ARBA" id="ARBA00004651"/>
    </source>
</evidence>
<accession>A0A0M0HYJ9</accession>
<dbReference type="EC" id="2.7.13.3" evidence="4"/>
<dbReference type="InterPro" id="IPR005467">
    <property type="entry name" value="His_kinase_dom"/>
</dbReference>
<evidence type="ECO:0000256" key="11">
    <source>
        <dbReference type="ARBA" id="ARBA00022840"/>
    </source>
</evidence>
<reference evidence="17" key="1">
    <citation type="submission" date="2015-08" db="EMBL/GenBank/DDBJ databases">
        <title>Vibrio galatheae sp. nov., a novel member of the Vibrionaceae family isolated from the Solomon Islands.</title>
        <authorList>
            <person name="Giubergia S."/>
            <person name="Machado H."/>
            <person name="Mateiu R.V."/>
            <person name="Gram L."/>
        </authorList>
    </citation>
    <scope>NUCLEOTIDE SEQUENCE [LARGE SCALE GENOMIC DNA]</scope>
    <source>
        <strain evidence="17">DSM 19134</strain>
    </source>
</reference>
<dbReference type="RefSeq" id="WP_053409624.1">
    <property type="nucleotide sequence ID" value="NZ_LHPI01000012.1"/>
</dbReference>
<dbReference type="STRING" id="171383.AKJ31_13500"/>
<evidence type="ECO:0000256" key="5">
    <source>
        <dbReference type="ARBA" id="ARBA00022475"/>
    </source>
</evidence>
<dbReference type="Pfam" id="PF17203">
    <property type="entry name" value="sCache_3_2"/>
    <property type="match status" value="1"/>
</dbReference>
<dbReference type="GO" id="GO:0000155">
    <property type="term" value="F:phosphorelay sensor kinase activity"/>
    <property type="evidence" value="ECO:0007669"/>
    <property type="project" value="InterPro"/>
</dbReference>
<comment type="catalytic activity">
    <reaction evidence="1">
        <text>ATP + protein L-histidine = ADP + protein N-phospho-L-histidine.</text>
        <dbReference type="EC" id="2.7.13.3"/>
    </reaction>
</comment>